<dbReference type="STRING" id="309798.COPRO5265_0328"/>
<evidence type="ECO:0000256" key="7">
    <source>
        <dbReference type="ARBA" id="ARBA00022779"/>
    </source>
</evidence>
<dbReference type="PANTHER" id="PTHR35091:SF2">
    <property type="entry name" value="FLAGELLAR PROTEIN FLIL"/>
    <property type="match status" value="1"/>
</dbReference>
<dbReference type="AlphaFoldDB" id="B5Y7E8"/>
<evidence type="ECO:0000256" key="3">
    <source>
        <dbReference type="ARBA" id="ARBA00008281"/>
    </source>
</evidence>
<dbReference type="PANTHER" id="PTHR35091">
    <property type="entry name" value="FLAGELLAR PROTEIN FLIL"/>
    <property type="match status" value="1"/>
</dbReference>
<evidence type="ECO:0000256" key="10">
    <source>
        <dbReference type="RuleBase" id="RU364125"/>
    </source>
</evidence>
<keyword evidence="11" id="KW-0969">Cilium</keyword>
<keyword evidence="6" id="KW-0812">Transmembrane</keyword>
<comment type="subcellular location">
    <subcellularLocation>
        <location evidence="2">Cell membrane</location>
        <topology evidence="2">Single-pass membrane protein</topology>
    </subcellularLocation>
</comment>
<keyword evidence="7 10" id="KW-0283">Flagellar rotation</keyword>
<keyword evidence="11" id="KW-0282">Flagellum</keyword>
<dbReference type="InterPro" id="IPR005503">
    <property type="entry name" value="FliL"/>
</dbReference>
<comment type="similarity">
    <text evidence="3 10">Belongs to the FliL family.</text>
</comment>
<keyword evidence="5 10" id="KW-0145">Chemotaxis</keyword>
<dbReference type="Pfam" id="PF03748">
    <property type="entry name" value="FliL"/>
    <property type="match status" value="1"/>
</dbReference>
<dbReference type="KEGG" id="cpo:COPRO5265_0328"/>
<reference evidence="12" key="1">
    <citation type="submission" date="2008-08" db="EMBL/GenBank/DDBJ databases">
        <title>The complete genome sequence of Coprothermobacter proteolyticus strain ATCC 5245 / DSM 5265 / BT.</title>
        <authorList>
            <person name="Dodson R.J."/>
            <person name="Durkin A.S."/>
            <person name="Wu M."/>
            <person name="Eisen J."/>
            <person name="Sutton G."/>
        </authorList>
    </citation>
    <scope>NUCLEOTIDE SEQUENCE [LARGE SCALE GENOMIC DNA]</scope>
    <source>
        <strain evidence="12">ATCC 35245 / DSM 5265 / OCM 4 / BT</strain>
    </source>
</reference>
<dbReference type="HOGENOM" id="CLU_1755736_0_0_9"/>
<evidence type="ECO:0000256" key="9">
    <source>
        <dbReference type="ARBA" id="ARBA00023136"/>
    </source>
</evidence>
<evidence type="ECO:0000256" key="5">
    <source>
        <dbReference type="ARBA" id="ARBA00022500"/>
    </source>
</evidence>
<evidence type="ECO:0000313" key="12">
    <source>
        <dbReference type="Proteomes" id="UP000001732"/>
    </source>
</evidence>
<keyword evidence="11" id="KW-0966">Cell projection</keyword>
<dbReference type="GO" id="GO:0009425">
    <property type="term" value="C:bacterial-type flagellum basal body"/>
    <property type="evidence" value="ECO:0007669"/>
    <property type="project" value="InterPro"/>
</dbReference>
<evidence type="ECO:0000256" key="2">
    <source>
        <dbReference type="ARBA" id="ARBA00004162"/>
    </source>
</evidence>
<sequence length="148" mass="16457">MKKILVYLLVVILLLGAGMALGVYVLAPVVKDMGSNTAAQSKPEPVLQPLGKFTTNLSNPKYIIQVTVNLEFYDKKALSEIQKMDPSFLVIQDELLKYFKTLKPEDFSTDKGLSQIQDNFVKRINNLYGKTVLSDVLFGADTVITVMP</sequence>
<reference evidence="11 12" key="2">
    <citation type="journal article" date="2014" name="Genome Announc.">
        <title>Complete Genome Sequence of Coprothermobacter proteolyticus DSM 5265.</title>
        <authorList>
            <person name="Alexiev A."/>
            <person name="Coil D.A."/>
            <person name="Badger J.H."/>
            <person name="Enticknap J."/>
            <person name="Ward N."/>
            <person name="Robb F.T."/>
            <person name="Eisen J.A."/>
        </authorList>
    </citation>
    <scope>NUCLEOTIDE SEQUENCE [LARGE SCALE GENOMIC DNA]</scope>
    <source>
        <strain evidence="12">ATCC 35245 / DSM 5265 / OCM 4 / BT</strain>
    </source>
</reference>
<proteinExistence type="inferred from homology"/>
<dbReference type="EMBL" id="CP001145">
    <property type="protein sequence ID" value="ACI17800.1"/>
    <property type="molecule type" value="Genomic_DNA"/>
</dbReference>
<dbReference type="eggNOG" id="COG1580">
    <property type="taxonomic scope" value="Bacteria"/>
</dbReference>
<dbReference type="GO" id="GO:0071978">
    <property type="term" value="P:bacterial-type flagellum-dependent swarming motility"/>
    <property type="evidence" value="ECO:0007669"/>
    <property type="project" value="TreeGrafter"/>
</dbReference>
<gene>
    <name evidence="11" type="primary">fliL</name>
    <name evidence="11" type="ordered locus">COPRO5265_0328</name>
</gene>
<organism evidence="11 12">
    <name type="scientific">Coprothermobacter proteolyticus (strain ATCC 35245 / DSM 5265 / OCM 4 / BT)</name>
    <dbReference type="NCBI Taxonomy" id="309798"/>
    <lineage>
        <taxon>Bacteria</taxon>
        <taxon>Pseudomonadati</taxon>
        <taxon>Coprothermobacterota</taxon>
        <taxon>Coprothermobacteria</taxon>
        <taxon>Coprothermobacterales</taxon>
        <taxon>Coprothermobacteraceae</taxon>
        <taxon>Coprothermobacter</taxon>
    </lineage>
</organism>
<evidence type="ECO:0000256" key="8">
    <source>
        <dbReference type="ARBA" id="ARBA00022989"/>
    </source>
</evidence>
<dbReference type="RefSeq" id="WP_012544452.1">
    <property type="nucleotide sequence ID" value="NC_011295.1"/>
</dbReference>
<keyword evidence="4 10" id="KW-1003">Cell membrane</keyword>
<keyword evidence="12" id="KW-1185">Reference proteome</keyword>
<comment type="function">
    <text evidence="1 10">Controls the rotational direction of flagella during chemotaxis.</text>
</comment>
<evidence type="ECO:0000256" key="6">
    <source>
        <dbReference type="ARBA" id="ARBA00022692"/>
    </source>
</evidence>
<name>B5Y7E8_COPPD</name>
<dbReference type="OrthoDB" id="7304620at2"/>
<keyword evidence="8" id="KW-1133">Transmembrane helix</keyword>
<evidence type="ECO:0000256" key="1">
    <source>
        <dbReference type="ARBA" id="ARBA00002254"/>
    </source>
</evidence>
<accession>B5Y7E8</accession>
<dbReference type="GO" id="GO:0006935">
    <property type="term" value="P:chemotaxis"/>
    <property type="evidence" value="ECO:0007669"/>
    <property type="project" value="UniProtKB-KW"/>
</dbReference>
<keyword evidence="9 10" id="KW-0472">Membrane</keyword>
<evidence type="ECO:0000313" key="11">
    <source>
        <dbReference type="EMBL" id="ACI17800.1"/>
    </source>
</evidence>
<dbReference type="Proteomes" id="UP000001732">
    <property type="component" value="Chromosome"/>
</dbReference>
<evidence type="ECO:0000256" key="4">
    <source>
        <dbReference type="ARBA" id="ARBA00022475"/>
    </source>
</evidence>
<dbReference type="GO" id="GO:0005886">
    <property type="term" value="C:plasma membrane"/>
    <property type="evidence" value="ECO:0007669"/>
    <property type="project" value="UniProtKB-SubCell"/>
</dbReference>
<protein>
    <recommendedName>
        <fullName evidence="10">Flagellar protein FliL</fullName>
    </recommendedName>
</protein>